<dbReference type="InterPro" id="IPR052018">
    <property type="entry name" value="PHP_domain"/>
</dbReference>
<accession>A0A066Z4T8</accession>
<dbReference type="AlphaFoldDB" id="A0A066Z4T8"/>
<gene>
    <name evidence="2" type="ORF">KCH_10100</name>
</gene>
<dbReference type="InterPro" id="IPR016195">
    <property type="entry name" value="Pol/histidinol_Pase-like"/>
</dbReference>
<dbReference type="HOGENOM" id="CLU_032306_1_0_11"/>
<dbReference type="EMBL" id="JNBY01000045">
    <property type="protein sequence ID" value="KDN87239.1"/>
    <property type="molecule type" value="Genomic_DNA"/>
</dbReference>
<dbReference type="RefSeq" id="WP_167574001.1">
    <property type="nucleotide sequence ID" value="NZ_KK853997.1"/>
</dbReference>
<keyword evidence="3" id="KW-1185">Reference proteome</keyword>
<dbReference type="Gene3D" id="3.20.20.140">
    <property type="entry name" value="Metal-dependent hydrolases"/>
    <property type="match status" value="1"/>
</dbReference>
<dbReference type="CDD" id="cd07432">
    <property type="entry name" value="PHP_HisPPase"/>
    <property type="match status" value="1"/>
</dbReference>
<evidence type="ECO:0000259" key="1">
    <source>
        <dbReference type="SMART" id="SM00481"/>
    </source>
</evidence>
<organism evidence="2 3">
    <name type="scientific">Kitasatospora cheerisanensis KCTC 2395</name>
    <dbReference type="NCBI Taxonomy" id="1348663"/>
    <lineage>
        <taxon>Bacteria</taxon>
        <taxon>Bacillati</taxon>
        <taxon>Actinomycetota</taxon>
        <taxon>Actinomycetes</taxon>
        <taxon>Kitasatosporales</taxon>
        <taxon>Streptomycetaceae</taxon>
        <taxon>Kitasatospora</taxon>
    </lineage>
</organism>
<dbReference type="SUPFAM" id="SSF89550">
    <property type="entry name" value="PHP domain-like"/>
    <property type="match status" value="1"/>
</dbReference>
<dbReference type="SMART" id="SM00481">
    <property type="entry name" value="POLIIIAc"/>
    <property type="match status" value="1"/>
</dbReference>
<dbReference type="NCBIfam" id="NF038032">
    <property type="entry name" value="CehA_McbA_metalo"/>
    <property type="match status" value="1"/>
</dbReference>
<proteinExistence type="predicted"/>
<dbReference type="Proteomes" id="UP000027178">
    <property type="component" value="Unassembled WGS sequence"/>
</dbReference>
<feature type="domain" description="Polymerase/histidinol phosphatase N-terminal" evidence="1">
    <location>
        <begin position="19"/>
        <end position="83"/>
    </location>
</feature>
<evidence type="ECO:0000313" key="3">
    <source>
        <dbReference type="Proteomes" id="UP000027178"/>
    </source>
</evidence>
<dbReference type="GO" id="GO:0004534">
    <property type="term" value="F:5'-3' RNA exonuclease activity"/>
    <property type="evidence" value="ECO:0007669"/>
    <property type="project" value="TreeGrafter"/>
</dbReference>
<comment type="caution">
    <text evidence="2">The sequence shown here is derived from an EMBL/GenBank/DDBJ whole genome shotgun (WGS) entry which is preliminary data.</text>
</comment>
<dbReference type="PATRIC" id="fig|1348663.4.peg.963"/>
<name>A0A066Z4T8_9ACTN</name>
<dbReference type="PANTHER" id="PTHR42924">
    <property type="entry name" value="EXONUCLEASE"/>
    <property type="match status" value="1"/>
</dbReference>
<dbReference type="GO" id="GO:0035312">
    <property type="term" value="F:5'-3' DNA exonuclease activity"/>
    <property type="evidence" value="ECO:0007669"/>
    <property type="project" value="TreeGrafter"/>
</dbReference>
<dbReference type="PANTHER" id="PTHR42924:SF3">
    <property type="entry name" value="POLYMERASE_HISTIDINOL PHOSPHATASE N-TERMINAL DOMAIN-CONTAINING PROTEIN"/>
    <property type="match status" value="1"/>
</dbReference>
<protein>
    <submittedName>
        <fullName evidence="2">Histidinol phosphatase</fullName>
    </submittedName>
</protein>
<dbReference type="InterPro" id="IPR003141">
    <property type="entry name" value="Pol/His_phosphatase_N"/>
</dbReference>
<reference evidence="2 3" key="1">
    <citation type="submission" date="2014-05" db="EMBL/GenBank/DDBJ databases">
        <title>Draft Genome Sequence of Kitasatospora cheerisanensis KCTC 2395.</title>
        <authorList>
            <person name="Nam D.H."/>
        </authorList>
    </citation>
    <scope>NUCLEOTIDE SEQUENCE [LARGE SCALE GENOMIC DNA]</scope>
    <source>
        <strain evidence="2 3">KCTC 2395</strain>
    </source>
</reference>
<dbReference type="eggNOG" id="COG0613">
    <property type="taxonomic scope" value="Bacteria"/>
</dbReference>
<evidence type="ECO:0000313" key="2">
    <source>
        <dbReference type="EMBL" id="KDN87239.1"/>
    </source>
</evidence>
<sequence length="318" mass="33772">MTGFPPAGRLGGAPGWYRGDCHTHTVHSDGELTPAELAARARAAGLDFLAVTEHNLAAPHRDWAGLGGDGLLILLGQEVTTRTGHWLALGLRPGQLVDWRHRVGEPGFRRALREVRAAGGLCVAAHPHAPYPGGDLMFPLEEFDAVEVWNGQWSSALPWNADNGAALAEWGRRLAAGVRAGRWQPALGNSDTHLDGQLGTPQTVVRAEELSAPAILAALRAGRSWIAESAAVRLELTAEAGGRRAGVGERLDTGGGSVVLRLRLSGVPEPQVRVHTERGKAQWEPGWSTSAAETSFVRVEVRHGDGRVAALTNPILLG</sequence>